<dbReference type="SUPFAM" id="SSF52540">
    <property type="entry name" value="P-loop containing nucleoside triphosphate hydrolases"/>
    <property type="match status" value="1"/>
</dbReference>
<keyword evidence="4" id="KW-0694">RNA-binding</keyword>
<comment type="domain">
    <text evidence="4">The Q motif is unique to and characteristic of the DEAD box family of RNA helicases and controls ATP binding and hydrolysis.</text>
</comment>
<comment type="similarity">
    <text evidence="4">Belongs to the DEAD box helicase family.</text>
</comment>
<comment type="catalytic activity">
    <reaction evidence="4">
        <text>ATP + H2O = ADP + phosphate + H(+)</text>
        <dbReference type="Rhea" id="RHEA:13065"/>
        <dbReference type="ChEBI" id="CHEBI:15377"/>
        <dbReference type="ChEBI" id="CHEBI:15378"/>
        <dbReference type="ChEBI" id="CHEBI:30616"/>
        <dbReference type="ChEBI" id="CHEBI:43474"/>
        <dbReference type="ChEBI" id="CHEBI:456216"/>
        <dbReference type="EC" id="3.6.4.13"/>
    </reaction>
</comment>
<comment type="caution">
    <text evidence="6">The sequence shown here is derived from an EMBL/GenBank/DDBJ whole genome shotgun (WGS) entry which is preliminary data.</text>
</comment>
<evidence type="ECO:0000256" key="4">
    <source>
        <dbReference type="RuleBase" id="RU365068"/>
    </source>
</evidence>
<evidence type="ECO:0000256" key="1">
    <source>
        <dbReference type="ARBA" id="ARBA00022741"/>
    </source>
</evidence>
<dbReference type="EMBL" id="CAXAMN010027561">
    <property type="protein sequence ID" value="CAK9111440.1"/>
    <property type="molecule type" value="Genomic_DNA"/>
</dbReference>
<dbReference type="PROSITE" id="PS00039">
    <property type="entry name" value="DEAD_ATP_HELICASE"/>
    <property type="match status" value="1"/>
</dbReference>
<comment type="function">
    <text evidence="4">RNA helicase.</text>
</comment>
<sequence length="175" mass="20211">MSTQKQKRLLRRKPAVVVGTPGRIFALLGMGEEDDKCEWLREGLKNVRHLVLDEADRLVESGHFKELDKILELLYQSIDRPQQLQTFVFSATLTLDPRAQRGEEGAGKVGALMSRLKFRESRAVFTVDLTKETNQSRDEEKEETMSIALQAFWDDSLPEMTRIYQQLLEPSYQRP</sequence>
<keyword evidence="3 4" id="KW-0067">ATP-binding</keyword>
<dbReference type="Proteomes" id="UP001642484">
    <property type="component" value="Unassembled WGS sequence"/>
</dbReference>
<dbReference type="InterPro" id="IPR027417">
    <property type="entry name" value="P-loop_NTPase"/>
</dbReference>
<dbReference type="PANTHER" id="PTHR24031">
    <property type="entry name" value="RNA HELICASE"/>
    <property type="match status" value="1"/>
</dbReference>
<dbReference type="InterPro" id="IPR014001">
    <property type="entry name" value="Helicase_ATP-bd"/>
</dbReference>
<evidence type="ECO:0000256" key="2">
    <source>
        <dbReference type="ARBA" id="ARBA00022801"/>
    </source>
</evidence>
<name>A0ABP0SGQ6_9DINO</name>
<protein>
    <recommendedName>
        <fullName evidence="4">ATP-dependent RNA helicase</fullName>
        <ecNumber evidence="4">3.6.4.13</ecNumber>
    </recommendedName>
</protein>
<dbReference type="PROSITE" id="PS51192">
    <property type="entry name" value="HELICASE_ATP_BIND_1"/>
    <property type="match status" value="1"/>
</dbReference>
<evidence type="ECO:0000256" key="3">
    <source>
        <dbReference type="ARBA" id="ARBA00022840"/>
    </source>
</evidence>
<evidence type="ECO:0000259" key="5">
    <source>
        <dbReference type="PROSITE" id="PS51192"/>
    </source>
</evidence>
<organism evidence="6 7">
    <name type="scientific">Durusdinium trenchii</name>
    <dbReference type="NCBI Taxonomy" id="1381693"/>
    <lineage>
        <taxon>Eukaryota</taxon>
        <taxon>Sar</taxon>
        <taxon>Alveolata</taxon>
        <taxon>Dinophyceae</taxon>
        <taxon>Suessiales</taxon>
        <taxon>Symbiodiniaceae</taxon>
        <taxon>Durusdinium</taxon>
    </lineage>
</organism>
<keyword evidence="7" id="KW-1185">Reference proteome</keyword>
<dbReference type="Pfam" id="PF00270">
    <property type="entry name" value="DEAD"/>
    <property type="match status" value="1"/>
</dbReference>
<gene>
    <name evidence="6" type="ORF">CCMP2556_LOCUS51721</name>
</gene>
<keyword evidence="1 4" id="KW-0547">Nucleotide-binding</keyword>
<dbReference type="InterPro" id="IPR011545">
    <property type="entry name" value="DEAD/DEAH_box_helicase_dom"/>
</dbReference>
<dbReference type="InterPro" id="IPR000629">
    <property type="entry name" value="RNA-helicase_DEAD-box_CS"/>
</dbReference>
<feature type="domain" description="Helicase ATP-binding" evidence="5">
    <location>
        <begin position="1"/>
        <end position="94"/>
    </location>
</feature>
<accession>A0ABP0SGQ6</accession>
<proteinExistence type="inferred from homology"/>
<keyword evidence="2 4" id="KW-0378">Hydrolase</keyword>
<keyword evidence="4" id="KW-0347">Helicase</keyword>
<reference evidence="6 7" key="1">
    <citation type="submission" date="2024-02" db="EMBL/GenBank/DDBJ databases">
        <authorList>
            <person name="Chen Y."/>
            <person name="Shah S."/>
            <person name="Dougan E. K."/>
            <person name="Thang M."/>
            <person name="Chan C."/>
        </authorList>
    </citation>
    <scope>NUCLEOTIDE SEQUENCE [LARGE SCALE GENOMIC DNA]</scope>
</reference>
<dbReference type="EC" id="3.6.4.13" evidence="4"/>
<dbReference type="Gene3D" id="3.40.50.300">
    <property type="entry name" value="P-loop containing nucleotide triphosphate hydrolases"/>
    <property type="match status" value="1"/>
</dbReference>
<evidence type="ECO:0000313" key="6">
    <source>
        <dbReference type="EMBL" id="CAK9111440.1"/>
    </source>
</evidence>
<evidence type="ECO:0000313" key="7">
    <source>
        <dbReference type="Proteomes" id="UP001642484"/>
    </source>
</evidence>